<name>X0X4S2_9ZZZZ</name>
<accession>X0X4S2</accession>
<organism evidence="1">
    <name type="scientific">marine sediment metagenome</name>
    <dbReference type="NCBI Taxonomy" id="412755"/>
    <lineage>
        <taxon>unclassified sequences</taxon>
        <taxon>metagenomes</taxon>
        <taxon>ecological metagenomes</taxon>
    </lineage>
</organism>
<reference evidence="1" key="1">
    <citation type="journal article" date="2014" name="Front. Microbiol.">
        <title>High frequency of phylogenetically diverse reductive dehalogenase-homologous genes in deep subseafloor sedimentary metagenomes.</title>
        <authorList>
            <person name="Kawai M."/>
            <person name="Futagami T."/>
            <person name="Toyoda A."/>
            <person name="Takaki Y."/>
            <person name="Nishi S."/>
            <person name="Hori S."/>
            <person name="Arai W."/>
            <person name="Tsubouchi T."/>
            <person name="Morono Y."/>
            <person name="Uchiyama I."/>
            <person name="Ito T."/>
            <person name="Fujiyama A."/>
            <person name="Inagaki F."/>
            <person name="Takami H."/>
        </authorList>
    </citation>
    <scope>NUCLEOTIDE SEQUENCE</scope>
    <source>
        <strain evidence="1">Expedition CK06-06</strain>
    </source>
</reference>
<evidence type="ECO:0000313" key="1">
    <source>
        <dbReference type="EMBL" id="GAG19971.1"/>
    </source>
</evidence>
<sequence>MVLDALRGVAFEDDAGKSPDFLELLAGHRHFAENRVGNSNHSAGDIKDDNAVV</sequence>
<dbReference type="EMBL" id="BARS01032918">
    <property type="protein sequence ID" value="GAG19971.1"/>
    <property type="molecule type" value="Genomic_DNA"/>
</dbReference>
<protein>
    <submittedName>
        <fullName evidence="1">Uncharacterized protein</fullName>
    </submittedName>
</protein>
<dbReference type="AlphaFoldDB" id="X0X4S2"/>
<proteinExistence type="predicted"/>
<gene>
    <name evidence="1" type="ORF">S01H1_51038</name>
</gene>
<comment type="caution">
    <text evidence="1">The sequence shown here is derived from an EMBL/GenBank/DDBJ whole genome shotgun (WGS) entry which is preliminary data.</text>
</comment>